<feature type="signal peptide" evidence="1">
    <location>
        <begin position="1"/>
        <end position="21"/>
    </location>
</feature>
<keyword evidence="3" id="KW-1185">Reference proteome</keyword>
<dbReference type="AlphaFoldDB" id="A0AA38IIE0"/>
<sequence length="139" mass="14916">MSSSSYLTLLVLASLIISSFARYMNYGQYPGGGQGYGTFQSQSFGGPYGSRQRYPMPYNYNSRSGYQYGGGAEGQRFLGSGLPAFGNTEMTGGMGSSFQGAGGMMPMEPMGMMGGGMGMMNMDCNPPLRMMNNMCMPMF</sequence>
<accession>A0AA38IIE0</accession>
<evidence type="ECO:0000313" key="3">
    <source>
        <dbReference type="Proteomes" id="UP001168821"/>
    </source>
</evidence>
<dbReference type="Proteomes" id="UP001168821">
    <property type="component" value="Unassembled WGS sequence"/>
</dbReference>
<organism evidence="2 3">
    <name type="scientific">Zophobas morio</name>
    <dbReference type="NCBI Taxonomy" id="2755281"/>
    <lineage>
        <taxon>Eukaryota</taxon>
        <taxon>Metazoa</taxon>
        <taxon>Ecdysozoa</taxon>
        <taxon>Arthropoda</taxon>
        <taxon>Hexapoda</taxon>
        <taxon>Insecta</taxon>
        <taxon>Pterygota</taxon>
        <taxon>Neoptera</taxon>
        <taxon>Endopterygota</taxon>
        <taxon>Coleoptera</taxon>
        <taxon>Polyphaga</taxon>
        <taxon>Cucujiformia</taxon>
        <taxon>Tenebrionidae</taxon>
        <taxon>Zophobas</taxon>
    </lineage>
</organism>
<name>A0AA38IIE0_9CUCU</name>
<gene>
    <name evidence="2" type="ORF">Zmor_010203</name>
</gene>
<protein>
    <submittedName>
        <fullName evidence="2">Uncharacterized protein</fullName>
    </submittedName>
</protein>
<feature type="chain" id="PRO_5041232679" evidence="1">
    <location>
        <begin position="22"/>
        <end position="139"/>
    </location>
</feature>
<reference evidence="2" key="1">
    <citation type="journal article" date="2023" name="G3 (Bethesda)">
        <title>Whole genome assemblies of Zophobas morio and Tenebrio molitor.</title>
        <authorList>
            <person name="Kaur S."/>
            <person name="Stinson S.A."/>
            <person name="diCenzo G.C."/>
        </authorList>
    </citation>
    <scope>NUCLEOTIDE SEQUENCE</scope>
    <source>
        <strain evidence="2">QUZm001</strain>
    </source>
</reference>
<evidence type="ECO:0000256" key="1">
    <source>
        <dbReference type="SAM" id="SignalP"/>
    </source>
</evidence>
<evidence type="ECO:0000313" key="2">
    <source>
        <dbReference type="EMBL" id="KAJ3658468.1"/>
    </source>
</evidence>
<comment type="caution">
    <text evidence="2">The sequence shown here is derived from an EMBL/GenBank/DDBJ whole genome shotgun (WGS) entry which is preliminary data.</text>
</comment>
<dbReference type="EMBL" id="JALNTZ010000003">
    <property type="protein sequence ID" value="KAJ3658468.1"/>
    <property type="molecule type" value="Genomic_DNA"/>
</dbReference>
<keyword evidence="1" id="KW-0732">Signal</keyword>
<proteinExistence type="predicted"/>